<dbReference type="OrthoDB" id="119916at2"/>
<gene>
    <name evidence="2" type="ORF">Pla175_28010</name>
</gene>
<proteinExistence type="predicted"/>
<dbReference type="RefSeq" id="WP_145285878.1">
    <property type="nucleotide sequence ID" value="NZ_CP036291.1"/>
</dbReference>
<dbReference type="PANTHER" id="PTHR43058:SF1">
    <property type="entry name" value="DUF427 DOMAIN-CONTAINING PROTEIN"/>
    <property type="match status" value="1"/>
</dbReference>
<dbReference type="Proteomes" id="UP000317429">
    <property type="component" value="Chromosome"/>
</dbReference>
<evidence type="ECO:0000313" key="2">
    <source>
        <dbReference type="EMBL" id="QDU89411.1"/>
    </source>
</evidence>
<reference evidence="2 3" key="1">
    <citation type="submission" date="2019-02" db="EMBL/GenBank/DDBJ databases">
        <title>Deep-cultivation of Planctomycetes and their phenomic and genomic characterization uncovers novel biology.</title>
        <authorList>
            <person name="Wiegand S."/>
            <person name="Jogler M."/>
            <person name="Boedeker C."/>
            <person name="Pinto D."/>
            <person name="Vollmers J."/>
            <person name="Rivas-Marin E."/>
            <person name="Kohn T."/>
            <person name="Peeters S.H."/>
            <person name="Heuer A."/>
            <person name="Rast P."/>
            <person name="Oberbeckmann S."/>
            <person name="Bunk B."/>
            <person name="Jeske O."/>
            <person name="Meyerdierks A."/>
            <person name="Storesund J.E."/>
            <person name="Kallscheuer N."/>
            <person name="Luecker S."/>
            <person name="Lage O.M."/>
            <person name="Pohl T."/>
            <person name="Merkel B.J."/>
            <person name="Hornburger P."/>
            <person name="Mueller R.-W."/>
            <person name="Bruemmer F."/>
            <person name="Labrenz M."/>
            <person name="Spormann A.M."/>
            <person name="Op den Camp H."/>
            <person name="Overmann J."/>
            <person name="Amann R."/>
            <person name="Jetten M.S.M."/>
            <person name="Mascher T."/>
            <person name="Medema M.H."/>
            <person name="Devos D.P."/>
            <person name="Kaster A.-K."/>
            <person name="Ovreas L."/>
            <person name="Rohde M."/>
            <person name="Galperin M.Y."/>
            <person name="Jogler C."/>
        </authorList>
    </citation>
    <scope>NUCLEOTIDE SEQUENCE [LARGE SCALE GENOMIC DNA]</scope>
    <source>
        <strain evidence="2 3">Pla175</strain>
    </source>
</reference>
<protein>
    <recommendedName>
        <fullName evidence="1">DUF427 domain-containing protein</fullName>
    </recommendedName>
</protein>
<dbReference type="InterPro" id="IPR007361">
    <property type="entry name" value="DUF427"/>
</dbReference>
<evidence type="ECO:0000259" key="1">
    <source>
        <dbReference type="Pfam" id="PF04248"/>
    </source>
</evidence>
<dbReference type="PANTHER" id="PTHR43058">
    <property type="entry name" value="SLR0655 PROTEIN"/>
    <property type="match status" value="1"/>
</dbReference>
<name>A0A518DD51_9BACT</name>
<evidence type="ECO:0000313" key="3">
    <source>
        <dbReference type="Proteomes" id="UP000317429"/>
    </source>
</evidence>
<keyword evidence="3" id="KW-1185">Reference proteome</keyword>
<organism evidence="2 3">
    <name type="scientific">Pirellulimonas nuda</name>
    <dbReference type="NCBI Taxonomy" id="2528009"/>
    <lineage>
        <taxon>Bacteria</taxon>
        <taxon>Pseudomonadati</taxon>
        <taxon>Planctomycetota</taxon>
        <taxon>Planctomycetia</taxon>
        <taxon>Pirellulales</taxon>
        <taxon>Lacipirellulaceae</taxon>
        <taxon>Pirellulimonas</taxon>
    </lineage>
</organism>
<accession>A0A518DD51</accession>
<dbReference type="KEGG" id="pnd:Pla175_28010"/>
<feature type="domain" description="DUF427" evidence="1">
    <location>
        <begin position="31"/>
        <end position="122"/>
    </location>
</feature>
<dbReference type="Pfam" id="PF04248">
    <property type="entry name" value="NTP_transf_9"/>
    <property type="match status" value="1"/>
</dbReference>
<dbReference type="AlphaFoldDB" id="A0A518DD51"/>
<dbReference type="InterPro" id="IPR038694">
    <property type="entry name" value="DUF427_sf"/>
</dbReference>
<sequence length="164" mass="18151">MKTERIEPGPGQESVWDYPRPPRLERVRQAVRVEFAGEVILETMDAVRVLETSHPPSYYLPMEELVRGLLVPNADQSFCEWKGRAVYFDVCVRDQVAPRAAWGYPAPATRFGAIAGRVAFYAGMMDACYVDGERVMPQAGGFYGGWITSTVVGPFKGGPGTASW</sequence>
<dbReference type="EMBL" id="CP036291">
    <property type="protein sequence ID" value="QDU89411.1"/>
    <property type="molecule type" value="Genomic_DNA"/>
</dbReference>
<dbReference type="Gene3D" id="2.170.150.40">
    <property type="entry name" value="Domain of unknown function (DUF427)"/>
    <property type="match status" value="1"/>
</dbReference>